<feature type="domain" description="ABC transmembrane type-2" evidence="6">
    <location>
        <begin position="20"/>
        <end position="244"/>
    </location>
</feature>
<reference evidence="7 8" key="1">
    <citation type="submission" date="2016-11" db="EMBL/GenBank/DDBJ databases">
        <authorList>
            <person name="Jaros S."/>
            <person name="Januszkiewicz K."/>
            <person name="Wedrychowicz H."/>
        </authorList>
    </citation>
    <scope>NUCLEOTIDE SEQUENCE [LARGE SCALE GENOMIC DNA]</scope>
    <source>
        <strain evidence="7 8">DSM 15212</strain>
    </source>
</reference>
<evidence type="ECO:0000259" key="6">
    <source>
        <dbReference type="PROSITE" id="PS51012"/>
    </source>
</evidence>
<keyword evidence="5" id="KW-0813">Transport</keyword>
<dbReference type="STRING" id="1121301.SAMN02745912_02568"/>
<dbReference type="InterPro" id="IPR000412">
    <property type="entry name" value="ABC_2_transport"/>
</dbReference>
<dbReference type="InterPro" id="IPR013525">
    <property type="entry name" value="ABC2_TM"/>
</dbReference>
<comment type="subcellular location">
    <subcellularLocation>
        <location evidence="5">Cell membrane</location>
        <topology evidence="5">Multi-pass membrane protein</topology>
    </subcellularLocation>
    <subcellularLocation>
        <location evidence="1">Membrane</location>
        <topology evidence="1">Multi-pass membrane protein</topology>
    </subcellularLocation>
</comment>
<protein>
    <recommendedName>
        <fullName evidence="5">Transport permease protein</fullName>
    </recommendedName>
</protein>
<dbReference type="RefSeq" id="WP_073150708.1">
    <property type="nucleotide sequence ID" value="NZ_FRAG01000034.1"/>
</dbReference>
<feature type="transmembrane region" description="Helical" evidence="5">
    <location>
        <begin position="220"/>
        <end position="242"/>
    </location>
</feature>
<dbReference type="PROSITE" id="PS51012">
    <property type="entry name" value="ABC_TM2"/>
    <property type="match status" value="1"/>
</dbReference>
<feature type="transmembrane region" description="Helical" evidence="5">
    <location>
        <begin position="102"/>
        <end position="122"/>
    </location>
</feature>
<feature type="transmembrane region" description="Helical" evidence="5">
    <location>
        <begin position="21"/>
        <end position="42"/>
    </location>
</feature>
<sequence>MNKLLSIAKVQLMMRVTSTMWIFVVIIQPILFLIMTLFIMDIEIRETYTMAAILGAGMMGTWSSILFSSGGDIDRERRWGTLEMIVGCPTPLWYIIGGKSLANGFAGIISMTLSFLTALIFFDGRLSITNLFWFIIVLLLNIISLSSLGMIICTLFTISRAARGLMNLMENPIFLLCGIMFPITILPLWTRPFSYVLSLTWGIEGLRMAVMGIVDYQRFLFHILMIVLLTIVYLLISAKLFLIVEKKAKKEATLGVY</sequence>
<name>A0A1M6QGS6_PARC5</name>
<proteinExistence type="inferred from homology"/>
<comment type="similarity">
    <text evidence="5">Belongs to the ABC-2 integral membrane protein family.</text>
</comment>
<keyword evidence="8" id="KW-1185">Reference proteome</keyword>
<dbReference type="PANTHER" id="PTHR43229:SF6">
    <property type="entry name" value="ABC-TYPE MULTIDRUG TRANSPORT SYSTEM, PERMEASE COMPONENT"/>
    <property type="match status" value="1"/>
</dbReference>
<dbReference type="InterPro" id="IPR047817">
    <property type="entry name" value="ABC2_TM_bact-type"/>
</dbReference>
<evidence type="ECO:0000256" key="2">
    <source>
        <dbReference type="ARBA" id="ARBA00022692"/>
    </source>
</evidence>
<keyword evidence="3 5" id="KW-1133">Transmembrane helix</keyword>
<feature type="transmembrane region" description="Helical" evidence="5">
    <location>
        <begin position="48"/>
        <end position="67"/>
    </location>
</feature>
<keyword evidence="4 5" id="KW-0472">Membrane</keyword>
<dbReference type="GO" id="GO:0043190">
    <property type="term" value="C:ATP-binding cassette (ABC) transporter complex"/>
    <property type="evidence" value="ECO:0007669"/>
    <property type="project" value="InterPro"/>
</dbReference>
<dbReference type="PIRSF" id="PIRSF006648">
    <property type="entry name" value="DrrB"/>
    <property type="match status" value="1"/>
</dbReference>
<feature type="transmembrane region" description="Helical" evidence="5">
    <location>
        <begin position="171"/>
        <end position="189"/>
    </location>
</feature>
<dbReference type="PANTHER" id="PTHR43229">
    <property type="entry name" value="NODULATION PROTEIN J"/>
    <property type="match status" value="1"/>
</dbReference>
<accession>A0A1M6QGS6</accession>
<evidence type="ECO:0000256" key="1">
    <source>
        <dbReference type="ARBA" id="ARBA00004141"/>
    </source>
</evidence>
<dbReference type="InterPro" id="IPR051784">
    <property type="entry name" value="Nod_factor_ABC_transporter"/>
</dbReference>
<dbReference type="Pfam" id="PF01061">
    <property type="entry name" value="ABC2_membrane"/>
    <property type="match status" value="1"/>
</dbReference>
<gene>
    <name evidence="7" type="ORF">SAMN02745912_02568</name>
</gene>
<evidence type="ECO:0000256" key="3">
    <source>
        <dbReference type="ARBA" id="ARBA00022989"/>
    </source>
</evidence>
<evidence type="ECO:0000313" key="8">
    <source>
        <dbReference type="Proteomes" id="UP000184465"/>
    </source>
</evidence>
<evidence type="ECO:0000256" key="5">
    <source>
        <dbReference type="RuleBase" id="RU361157"/>
    </source>
</evidence>
<keyword evidence="2 5" id="KW-0812">Transmembrane</keyword>
<feature type="transmembrane region" description="Helical" evidence="5">
    <location>
        <begin position="131"/>
        <end position="159"/>
    </location>
</feature>
<keyword evidence="5" id="KW-1003">Cell membrane</keyword>
<dbReference type="OrthoDB" id="9776218at2"/>
<evidence type="ECO:0000313" key="7">
    <source>
        <dbReference type="EMBL" id="SHK19310.1"/>
    </source>
</evidence>
<dbReference type="EMBL" id="FRAG01000034">
    <property type="protein sequence ID" value="SHK19310.1"/>
    <property type="molecule type" value="Genomic_DNA"/>
</dbReference>
<dbReference type="AlphaFoldDB" id="A0A1M6QGS6"/>
<dbReference type="PRINTS" id="PR00164">
    <property type="entry name" value="ABC2TRNSPORT"/>
</dbReference>
<organism evidence="7 8">
    <name type="scientific">Paramaledivibacter caminithermalis (strain DSM 15212 / CIP 107654 / DViRD3)</name>
    <name type="common">Clostridium caminithermale</name>
    <dbReference type="NCBI Taxonomy" id="1121301"/>
    <lineage>
        <taxon>Bacteria</taxon>
        <taxon>Bacillati</taxon>
        <taxon>Bacillota</taxon>
        <taxon>Clostridia</taxon>
        <taxon>Peptostreptococcales</taxon>
        <taxon>Caminicellaceae</taxon>
        <taxon>Paramaledivibacter</taxon>
    </lineage>
</organism>
<dbReference type="Proteomes" id="UP000184465">
    <property type="component" value="Unassembled WGS sequence"/>
</dbReference>
<evidence type="ECO:0000256" key="4">
    <source>
        <dbReference type="ARBA" id="ARBA00023136"/>
    </source>
</evidence>
<dbReference type="GO" id="GO:0140359">
    <property type="term" value="F:ABC-type transporter activity"/>
    <property type="evidence" value="ECO:0007669"/>
    <property type="project" value="InterPro"/>
</dbReference>